<dbReference type="KEGG" id="dpp:DICPUDRAFT_37893"/>
<accession>F0ZTL1</accession>
<proteinExistence type="predicted"/>
<dbReference type="FunCoup" id="F0ZTL1">
    <property type="interactions" value="937"/>
</dbReference>
<name>F0ZTL1_DICPU</name>
<keyword evidence="2" id="KW-1185">Reference proteome</keyword>
<dbReference type="AlphaFoldDB" id="F0ZTL1"/>
<dbReference type="RefSeq" id="XP_003290760.1">
    <property type="nucleotide sequence ID" value="XM_003290712.1"/>
</dbReference>
<dbReference type="OMA" id="YFQGFKL"/>
<gene>
    <name evidence="1" type="ORF">DICPUDRAFT_37893</name>
</gene>
<evidence type="ECO:0000313" key="2">
    <source>
        <dbReference type="Proteomes" id="UP000001064"/>
    </source>
</evidence>
<reference evidence="2" key="1">
    <citation type="journal article" date="2011" name="Genome Biol.">
        <title>Comparative genomics of the social amoebae Dictyostelium discoideum and Dictyostelium purpureum.</title>
        <authorList>
            <consortium name="US DOE Joint Genome Institute (JGI-PGF)"/>
            <person name="Sucgang R."/>
            <person name="Kuo A."/>
            <person name="Tian X."/>
            <person name="Salerno W."/>
            <person name="Parikh A."/>
            <person name="Feasley C.L."/>
            <person name="Dalin E."/>
            <person name="Tu H."/>
            <person name="Huang E."/>
            <person name="Barry K."/>
            <person name="Lindquist E."/>
            <person name="Shapiro H."/>
            <person name="Bruce D."/>
            <person name="Schmutz J."/>
            <person name="Salamov A."/>
            <person name="Fey P."/>
            <person name="Gaudet P."/>
            <person name="Anjard C."/>
            <person name="Babu M.M."/>
            <person name="Basu S."/>
            <person name="Bushmanova Y."/>
            <person name="van der Wel H."/>
            <person name="Katoh-Kurasawa M."/>
            <person name="Dinh C."/>
            <person name="Coutinho P.M."/>
            <person name="Saito T."/>
            <person name="Elias M."/>
            <person name="Schaap P."/>
            <person name="Kay R.R."/>
            <person name="Henrissat B."/>
            <person name="Eichinger L."/>
            <person name="Rivero F."/>
            <person name="Putnam N.H."/>
            <person name="West C.M."/>
            <person name="Loomis W.F."/>
            <person name="Chisholm R.L."/>
            <person name="Shaulsky G."/>
            <person name="Strassmann J.E."/>
            <person name="Queller D.C."/>
            <person name="Kuspa A."/>
            <person name="Grigoriev I.V."/>
        </authorList>
    </citation>
    <scope>NUCLEOTIDE SEQUENCE [LARGE SCALE GENOMIC DNA]</scope>
    <source>
        <strain evidence="2">QSDP1</strain>
    </source>
</reference>
<dbReference type="eggNOG" id="ENOG502RIJR">
    <property type="taxonomic scope" value="Eukaryota"/>
</dbReference>
<sequence length="161" mass="18962">MVKFNKNLTCLTLKPGYSALNFQDFCQMNLDSSITKLTISNQQFPAYLIFYFNLFIKNNSNITTLNLNQSFNLLDLESIFKTTKNKDNIETLTIHISENCPLFNNSNYLFYLLSNENNSIKNLNLKIFYYFQGFKLSLIDSKDFNLISQKDDFNFKFLRNK</sequence>
<dbReference type="Proteomes" id="UP000001064">
    <property type="component" value="Unassembled WGS sequence"/>
</dbReference>
<protein>
    <submittedName>
        <fullName evidence="1">Uncharacterized protein</fullName>
    </submittedName>
</protein>
<dbReference type="VEuPathDB" id="AmoebaDB:DICPUDRAFT_37893"/>
<organism evidence="1 2">
    <name type="scientific">Dictyostelium purpureum</name>
    <name type="common">Slime mold</name>
    <dbReference type="NCBI Taxonomy" id="5786"/>
    <lineage>
        <taxon>Eukaryota</taxon>
        <taxon>Amoebozoa</taxon>
        <taxon>Evosea</taxon>
        <taxon>Eumycetozoa</taxon>
        <taxon>Dictyostelia</taxon>
        <taxon>Dictyosteliales</taxon>
        <taxon>Dictyosteliaceae</taxon>
        <taxon>Dictyostelium</taxon>
    </lineage>
</organism>
<evidence type="ECO:0000313" key="1">
    <source>
        <dbReference type="EMBL" id="EGC32727.1"/>
    </source>
</evidence>
<dbReference type="EMBL" id="GL871178">
    <property type="protein sequence ID" value="EGC32727.1"/>
    <property type="molecule type" value="Genomic_DNA"/>
</dbReference>
<dbReference type="GeneID" id="10508374"/>
<dbReference type="InParanoid" id="F0ZTL1"/>